<dbReference type="AlphaFoldDB" id="A0AAU2A2C5"/>
<evidence type="ECO:0008006" key="3">
    <source>
        <dbReference type="Google" id="ProtNLM"/>
    </source>
</evidence>
<proteinExistence type="predicted"/>
<keyword evidence="1" id="KW-0732">Signal</keyword>
<organism evidence="2">
    <name type="scientific">Streptomyces sp. NBC_00093</name>
    <dbReference type="NCBI Taxonomy" id="2975649"/>
    <lineage>
        <taxon>Bacteria</taxon>
        <taxon>Bacillati</taxon>
        <taxon>Actinomycetota</taxon>
        <taxon>Actinomycetes</taxon>
        <taxon>Kitasatosporales</taxon>
        <taxon>Streptomycetaceae</taxon>
        <taxon>Streptomyces</taxon>
    </lineage>
</organism>
<reference evidence="2" key="1">
    <citation type="submission" date="2022-10" db="EMBL/GenBank/DDBJ databases">
        <title>The complete genomes of actinobacterial strains from the NBC collection.</title>
        <authorList>
            <person name="Joergensen T.S."/>
            <person name="Alvarez Arevalo M."/>
            <person name="Sterndorff E.B."/>
            <person name="Faurdal D."/>
            <person name="Vuksanovic O."/>
            <person name="Mourched A.-S."/>
            <person name="Charusanti P."/>
            <person name="Shaw S."/>
            <person name="Blin K."/>
            <person name="Weber T."/>
        </authorList>
    </citation>
    <scope>NUCLEOTIDE SEQUENCE</scope>
    <source>
        <strain evidence="2">NBC_00093</strain>
    </source>
</reference>
<sequence length="73" mass="7350">MRAKPPARTRSVVVLTAAAVLLSAAALVAVLAPESSAATSVLPLPLPGVESLVTEGVTIEGPLVNNLNLPLLK</sequence>
<evidence type="ECO:0000256" key="1">
    <source>
        <dbReference type="SAM" id="SignalP"/>
    </source>
</evidence>
<evidence type="ECO:0000313" key="2">
    <source>
        <dbReference type="EMBL" id="WTT18822.1"/>
    </source>
</evidence>
<gene>
    <name evidence="2" type="ORF">OHA22_26465</name>
</gene>
<accession>A0AAU2A2C5</accession>
<dbReference type="EMBL" id="CP108222">
    <property type="protein sequence ID" value="WTT18822.1"/>
    <property type="molecule type" value="Genomic_DNA"/>
</dbReference>
<feature type="signal peptide" evidence="1">
    <location>
        <begin position="1"/>
        <end position="37"/>
    </location>
</feature>
<name>A0AAU2A2C5_9ACTN</name>
<protein>
    <recommendedName>
        <fullName evidence="3">Secreted protein</fullName>
    </recommendedName>
</protein>
<feature type="chain" id="PRO_5043995797" description="Secreted protein" evidence="1">
    <location>
        <begin position="38"/>
        <end position="73"/>
    </location>
</feature>